<organism evidence="3 4">
    <name type="scientific">Streptomyces violascens</name>
    <dbReference type="NCBI Taxonomy" id="67381"/>
    <lineage>
        <taxon>Bacteria</taxon>
        <taxon>Bacillati</taxon>
        <taxon>Actinomycetota</taxon>
        <taxon>Actinomycetes</taxon>
        <taxon>Kitasatosporales</taxon>
        <taxon>Streptomycetaceae</taxon>
        <taxon>Streptomyces</taxon>
    </lineage>
</organism>
<keyword evidence="4" id="KW-1185">Reference proteome</keyword>
<accession>A0ABQ3R2H0</accession>
<sequence length="219" mass="23777">MATSHPPSAPGWPTTSRYVPAGDLTNDGNNDLLVRDASGQLTRYDGATNKPFAPSGPHLALGAGWNAYDQLTVPGDLTGDTRPDLLARTPSGDLYMYADNGAGQFKDPVKIGFGWGIYNTVVGAGDLNGDGFGDLLARDTSGVLWRYDGNGRGNLRRPGPPGRGLGHLQRARRSRRHHRRRQGGPRGPRHRRRPVALPRKRRGRLHRPRCGSAPAGRRI</sequence>
<evidence type="ECO:0000256" key="2">
    <source>
        <dbReference type="SAM" id="MobiDB-lite"/>
    </source>
</evidence>
<feature type="compositionally biased region" description="Basic residues" evidence="2">
    <location>
        <begin position="169"/>
        <end position="209"/>
    </location>
</feature>
<protein>
    <recommendedName>
        <fullName evidence="5">VCBS repeat-containing protein</fullName>
    </recommendedName>
</protein>
<reference evidence="3" key="1">
    <citation type="submission" date="2024-05" db="EMBL/GenBank/DDBJ databases">
        <title>Whole genome shotgun sequence of Streptomyces violascens NBRC 12920.</title>
        <authorList>
            <person name="Komaki H."/>
            <person name="Tamura T."/>
        </authorList>
    </citation>
    <scope>NUCLEOTIDE SEQUENCE</scope>
    <source>
        <strain evidence="3">NBRC 12920</strain>
    </source>
</reference>
<comment type="caution">
    <text evidence="3">The sequence shown here is derived from an EMBL/GenBank/DDBJ whole genome shotgun (WGS) entry which is preliminary data.</text>
</comment>
<feature type="region of interest" description="Disordered" evidence="2">
    <location>
        <begin position="149"/>
        <end position="219"/>
    </location>
</feature>
<evidence type="ECO:0000313" key="4">
    <source>
        <dbReference type="Proteomes" id="UP001050808"/>
    </source>
</evidence>
<feature type="region of interest" description="Disordered" evidence="2">
    <location>
        <begin position="1"/>
        <end position="24"/>
    </location>
</feature>
<dbReference type="InterPro" id="IPR013517">
    <property type="entry name" value="FG-GAP"/>
</dbReference>
<gene>
    <name evidence="3" type="ORF">Sviol_81320</name>
</gene>
<dbReference type="SUPFAM" id="SSF69318">
    <property type="entry name" value="Integrin alpha N-terminal domain"/>
    <property type="match status" value="1"/>
</dbReference>
<evidence type="ECO:0000256" key="1">
    <source>
        <dbReference type="ARBA" id="ARBA00022729"/>
    </source>
</evidence>
<name>A0ABQ3R2H0_9ACTN</name>
<dbReference type="Pfam" id="PF13517">
    <property type="entry name" value="FG-GAP_3"/>
    <property type="match status" value="1"/>
</dbReference>
<dbReference type="Gene3D" id="2.115.10.10">
    <property type="entry name" value="Tachylectin 2"/>
    <property type="match status" value="1"/>
</dbReference>
<dbReference type="PANTHER" id="PTHR44103">
    <property type="entry name" value="PROPROTEIN CONVERTASE P"/>
    <property type="match status" value="1"/>
</dbReference>
<dbReference type="PANTHER" id="PTHR44103:SF1">
    <property type="entry name" value="PROPROTEIN CONVERTASE P"/>
    <property type="match status" value="1"/>
</dbReference>
<proteinExistence type="predicted"/>
<dbReference type="EMBL" id="BNDY01000021">
    <property type="protein sequence ID" value="GHI43724.1"/>
    <property type="molecule type" value="Genomic_DNA"/>
</dbReference>
<evidence type="ECO:0008006" key="5">
    <source>
        <dbReference type="Google" id="ProtNLM"/>
    </source>
</evidence>
<dbReference type="RefSeq" id="WP_226600153.1">
    <property type="nucleotide sequence ID" value="NZ_BNDY01000021.1"/>
</dbReference>
<keyword evidence="1" id="KW-0732">Signal</keyword>
<dbReference type="InterPro" id="IPR028994">
    <property type="entry name" value="Integrin_alpha_N"/>
</dbReference>
<dbReference type="Proteomes" id="UP001050808">
    <property type="component" value="Unassembled WGS sequence"/>
</dbReference>
<evidence type="ECO:0000313" key="3">
    <source>
        <dbReference type="EMBL" id="GHI43724.1"/>
    </source>
</evidence>